<dbReference type="AlphaFoldDB" id="A0A5A5S0M7"/>
<sequence>MPKSLRFRQLTRELTRLKRQFLPRKFSEINDYSERQLALTFAYRVFAHAEIESYLEDRVWDTVQTAKKIWDNQGKASGVLLCVIAFSGQEMEAPPDTLTPLKGKKNLPEDKLKITKKIDIAIRFFKSVIDQNHGIKETNLLKLLLPIGIDSDDLDKVWLLNMDTFGEERGEIAHSSAIKTKQPPNPADELERVKQIIQELEKVDQLITNLLKELHS</sequence>
<dbReference type="EMBL" id="BHVQ01000007">
    <property type="protein sequence ID" value="GCA78952.1"/>
    <property type="molecule type" value="Genomic_DNA"/>
</dbReference>
<feature type="domain" description="RiboL-PSP-HEPN" evidence="1">
    <location>
        <begin position="26"/>
        <end position="209"/>
    </location>
</feature>
<evidence type="ECO:0000259" key="1">
    <source>
        <dbReference type="Pfam" id="PF18735"/>
    </source>
</evidence>
<dbReference type="InterPro" id="IPR041519">
    <property type="entry name" value="HEPN_RiboL-PSP"/>
</dbReference>
<dbReference type="Pfam" id="PF18735">
    <property type="entry name" value="HEPN_RiboL-PSP"/>
    <property type="match status" value="1"/>
</dbReference>
<protein>
    <recommendedName>
        <fullName evidence="1">RiboL-PSP-HEPN domain-containing protein</fullName>
    </recommendedName>
</protein>
<name>A0A5A5S0M7_MICAE</name>
<reference evidence="2 3" key="1">
    <citation type="submission" date="2018-09" db="EMBL/GenBank/DDBJ databases">
        <title>Evolutionary history of phycoerythrin pigmentation in the water bloom-forming cyanobacterium Microcystis aeruginosa.</title>
        <authorList>
            <person name="Tanabe Y."/>
            <person name="Tanabe Y."/>
            <person name="Yamaguchi H."/>
        </authorList>
    </citation>
    <scope>NUCLEOTIDE SEQUENCE [LARGE SCALE GENOMIC DNA]</scope>
    <source>
        <strain evidence="2 3">NIES-2521</strain>
    </source>
</reference>
<comment type="caution">
    <text evidence="2">The sequence shown here is derived from an EMBL/GenBank/DDBJ whole genome shotgun (WGS) entry which is preliminary data.</text>
</comment>
<evidence type="ECO:0000313" key="2">
    <source>
        <dbReference type="EMBL" id="GCA78952.1"/>
    </source>
</evidence>
<dbReference type="Proteomes" id="UP000324689">
    <property type="component" value="Unassembled WGS sequence"/>
</dbReference>
<organism evidence="2 3">
    <name type="scientific">Microcystis aeruginosa NIES-2521</name>
    <dbReference type="NCBI Taxonomy" id="2303983"/>
    <lineage>
        <taxon>Bacteria</taxon>
        <taxon>Bacillati</taxon>
        <taxon>Cyanobacteriota</taxon>
        <taxon>Cyanophyceae</taxon>
        <taxon>Oscillatoriophycideae</taxon>
        <taxon>Chroococcales</taxon>
        <taxon>Microcystaceae</taxon>
        <taxon>Microcystis</taxon>
    </lineage>
</organism>
<gene>
    <name evidence="2" type="ORF">MiTs_00939</name>
</gene>
<accession>A0A5A5S0M7</accession>
<dbReference type="RefSeq" id="WP_149973745.1">
    <property type="nucleotide sequence ID" value="NZ_BHVQ01000007.1"/>
</dbReference>
<proteinExistence type="predicted"/>
<evidence type="ECO:0000313" key="3">
    <source>
        <dbReference type="Proteomes" id="UP000324689"/>
    </source>
</evidence>